<evidence type="ECO:0000313" key="1">
    <source>
        <dbReference type="EMBL" id="EOT87076.1"/>
    </source>
</evidence>
<organism evidence="1 2">
    <name type="scientific">Enterococcus sulfureus ATCC 49903</name>
    <dbReference type="NCBI Taxonomy" id="1140003"/>
    <lineage>
        <taxon>Bacteria</taxon>
        <taxon>Bacillati</taxon>
        <taxon>Bacillota</taxon>
        <taxon>Bacilli</taxon>
        <taxon>Lactobacillales</taxon>
        <taxon>Enterococcaceae</taxon>
        <taxon>Enterococcus</taxon>
    </lineage>
</organism>
<reference evidence="1 2" key="1">
    <citation type="submission" date="2013-03" db="EMBL/GenBank/DDBJ databases">
        <title>The Genome Sequence of Enterococcus sulfureus ATCC_49903 (PacBio/Illumina hybrid assembly).</title>
        <authorList>
            <consortium name="The Broad Institute Genomics Platform"/>
            <consortium name="The Broad Institute Genome Sequencing Center for Infectious Disease"/>
            <person name="Earl A."/>
            <person name="Russ C."/>
            <person name="Gilmore M."/>
            <person name="Surin D."/>
            <person name="Walker B."/>
            <person name="Young S."/>
            <person name="Zeng Q."/>
            <person name="Gargeya S."/>
            <person name="Fitzgerald M."/>
            <person name="Haas B."/>
            <person name="Abouelleil A."/>
            <person name="Allen A.W."/>
            <person name="Alvarado L."/>
            <person name="Arachchi H.M."/>
            <person name="Berlin A.M."/>
            <person name="Chapman S.B."/>
            <person name="Gainer-Dewar J."/>
            <person name="Goldberg J."/>
            <person name="Griggs A."/>
            <person name="Gujja S."/>
            <person name="Hansen M."/>
            <person name="Howarth C."/>
            <person name="Imamovic A."/>
            <person name="Ireland A."/>
            <person name="Larimer J."/>
            <person name="McCowan C."/>
            <person name="Murphy C."/>
            <person name="Pearson M."/>
            <person name="Poon T.W."/>
            <person name="Priest M."/>
            <person name="Roberts A."/>
            <person name="Saif S."/>
            <person name="Shea T."/>
            <person name="Sisk P."/>
            <person name="Sykes S."/>
            <person name="Wortman J."/>
            <person name="Nusbaum C."/>
            <person name="Birren B."/>
        </authorList>
    </citation>
    <scope>NUCLEOTIDE SEQUENCE [LARGE SCALE GENOMIC DNA]</scope>
    <source>
        <strain evidence="1 2">ATCC 49903</strain>
    </source>
</reference>
<keyword evidence="2" id="KW-1185">Reference proteome</keyword>
<dbReference type="Proteomes" id="UP000015961">
    <property type="component" value="Unassembled WGS sequence"/>
</dbReference>
<name>S0PF76_9ENTE</name>
<dbReference type="STRING" id="1140003.OMY_00133"/>
<dbReference type="EMBL" id="ASWO01000001">
    <property type="protein sequence ID" value="EOT87076.1"/>
    <property type="molecule type" value="Genomic_DNA"/>
</dbReference>
<evidence type="ECO:0000313" key="2">
    <source>
        <dbReference type="Proteomes" id="UP000015961"/>
    </source>
</evidence>
<dbReference type="InterPro" id="IPR010315">
    <property type="entry name" value="DUF915_hydro-like"/>
</dbReference>
<dbReference type="PATRIC" id="fig|1140003.3.peg.130"/>
<accession>S0PF76</accession>
<dbReference type="SUPFAM" id="SSF53474">
    <property type="entry name" value="alpha/beta-Hydrolases"/>
    <property type="match status" value="1"/>
</dbReference>
<evidence type="ECO:0008006" key="3">
    <source>
        <dbReference type="Google" id="ProtNLM"/>
    </source>
</evidence>
<gene>
    <name evidence="1" type="ORF">I573_00132</name>
</gene>
<dbReference type="eggNOG" id="COG4814">
    <property type="taxonomic scope" value="Bacteria"/>
</dbReference>
<dbReference type="InterPro" id="IPR029058">
    <property type="entry name" value="AB_hydrolase_fold"/>
</dbReference>
<dbReference type="Pfam" id="PF06028">
    <property type="entry name" value="DUF915"/>
    <property type="match status" value="1"/>
</dbReference>
<dbReference type="AlphaFoldDB" id="S0PF76"/>
<dbReference type="RefSeq" id="WP_016184624.1">
    <property type="nucleotide sequence ID" value="NZ_ASWO01000001.1"/>
</dbReference>
<comment type="caution">
    <text evidence="1">The sequence shown here is derived from an EMBL/GenBank/DDBJ whole genome shotgun (WGS) entry which is preliminary data.</text>
</comment>
<dbReference type="Gene3D" id="3.40.50.1820">
    <property type="entry name" value="alpha/beta hydrolase"/>
    <property type="match status" value="1"/>
</dbReference>
<sequence>MSRKRWIRFTSVVMVLGSLGLMSLSERLEAATLRPIFRQQQTPITLTKQPLIMVPGTGGTIDRFDGLIQTLQQTTDSSVIKVQVNTDETVTTSGKLRANTQPLIVIAFEDPSDRALPLQGKWYQIGLAYLKKQYSFDTYTFLGHSNGGLVLTQYLEDQYTTADPKLVRAMTLGTPFNDMDDRYNANQITFDTPQEYSAQLTNYLANQTRIPELDFLNVIGDTGEATDDVVEMTSVLAGRLLYQDRGDYQEKIITSDAQHSALVENLEVVDLIHHFLWQENK</sequence>
<protein>
    <recommendedName>
        <fullName evidence="3">Alpha/beta hydrolase</fullName>
    </recommendedName>
</protein>
<proteinExistence type="predicted"/>
<dbReference type="OrthoDB" id="2157689at2"/>